<evidence type="ECO:0000313" key="12">
    <source>
        <dbReference type="EMBL" id="MBU7600734.1"/>
    </source>
</evidence>
<gene>
    <name evidence="12" type="ORF">JGS22_024675</name>
</gene>
<dbReference type="InterPro" id="IPR037171">
    <property type="entry name" value="NagB/RpiA_transferase-like"/>
</dbReference>
<feature type="region of interest" description="Disordered" evidence="8">
    <location>
        <begin position="444"/>
        <end position="513"/>
    </location>
</feature>
<dbReference type="GO" id="GO:0046872">
    <property type="term" value="F:metal ion binding"/>
    <property type="evidence" value="ECO:0007669"/>
    <property type="project" value="UniProtKB-KW"/>
</dbReference>
<keyword evidence="2" id="KW-0004">4Fe-4S</keyword>
<name>A0A949JL05_9ACTN</name>
<keyword evidence="5" id="KW-0249">Electron transport</keyword>
<evidence type="ECO:0000259" key="11">
    <source>
        <dbReference type="Pfam" id="PF13183"/>
    </source>
</evidence>
<dbReference type="Gene3D" id="1.10.1060.10">
    <property type="entry name" value="Alpha-helical ferredoxin"/>
    <property type="match status" value="1"/>
</dbReference>
<evidence type="ECO:0000256" key="2">
    <source>
        <dbReference type="ARBA" id="ARBA00022485"/>
    </source>
</evidence>
<dbReference type="SUPFAM" id="SSF100950">
    <property type="entry name" value="NagB/RpiA/CoA transferase-like"/>
    <property type="match status" value="1"/>
</dbReference>
<keyword evidence="6" id="KW-0408">Iron</keyword>
<dbReference type="PROSITE" id="PS00198">
    <property type="entry name" value="4FE4S_FER_1"/>
    <property type="match status" value="1"/>
</dbReference>
<feature type="domain" description="Lactate utilization protein B C-terminal" evidence="10">
    <location>
        <begin position="393"/>
        <end position="483"/>
    </location>
</feature>
<feature type="compositionally biased region" description="Low complexity" evidence="8">
    <location>
        <begin position="491"/>
        <end position="504"/>
    </location>
</feature>
<evidence type="ECO:0000259" key="9">
    <source>
        <dbReference type="Pfam" id="PF02589"/>
    </source>
</evidence>
<feature type="domain" description="4Fe-4S ferredoxin-type" evidence="11">
    <location>
        <begin position="315"/>
        <end position="384"/>
    </location>
</feature>
<dbReference type="Proteomes" id="UP000694501">
    <property type="component" value="Unassembled WGS sequence"/>
</dbReference>
<dbReference type="RefSeq" id="WP_211040876.1">
    <property type="nucleotide sequence ID" value="NZ_JAELVF020000004.1"/>
</dbReference>
<dbReference type="SUPFAM" id="SSF54862">
    <property type="entry name" value="4Fe-4S ferredoxins"/>
    <property type="match status" value="1"/>
</dbReference>
<accession>A0A949JL05</accession>
<evidence type="ECO:0000259" key="10">
    <source>
        <dbReference type="Pfam" id="PF11870"/>
    </source>
</evidence>
<comment type="caution">
    <text evidence="12">The sequence shown here is derived from an EMBL/GenBank/DDBJ whole genome shotgun (WGS) entry which is preliminary data.</text>
</comment>
<evidence type="ECO:0000256" key="6">
    <source>
        <dbReference type="ARBA" id="ARBA00023004"/>
    </source>
</evidence>
<dbReference type="InterPro" id="IPR017900">
    <property type="entry name" value="4Fe4S_Fe_S_CS"/>
</dbReference>
<keyword evidence="7" id="KW-0411">Iron-sulfur</keyword>
<dbReference type="InterPro" id="IPR024569">
    <property type="entry name" value="LutB_C"/>
</dbReference>
<dbReference type="GO" id="GO:0051539">
    <property type="term" value="F:4 iron, 4 sulfur cluster binding"/>
    <property type="evidence" value="ECO:0007669"/>
    <property type="project" value="UniProtKB-KW"/>
</dbReference>
<dbReference type="Pfam" id="PF13183">
    <property type="entry name" value="Fer4_8"/>
    <property type="match status" value="1"/>
</dbReference>
<organism evidence="12 13">
    <name type="scientific">Streptomyces tardus</name>
    <dbReference type="NCBI Taxonomy" id="2780544"/>
    <lineage>
        <taxon>Bacteria</taxon>
        <taxon>Bacillati</taxon>
        <taxon>Actinomycetota</taxon>
        <taxon>Actinomycetes</taxon>
        <taxon>Kitasatosporales</taxon>
        <taxon>Streptomycetaceae</taxon>
        <taxon>Streptomyces</taxon>
    </lineage>
</organism>
<dbReference type="InterPro" id="IPR003741">
    <property type="entry name" value="LUD_dom"/>
</dbReference>
<reference evidence="12" key="1">
    <citation type="submission" date="2021-06" db="EMBL/GenBank/DDBJ databases">
        <title>Sequencing of actinobacteria type strains.</title>
        <authorList>
            <person name="Nguyen G.-S."/>
            <person name="Wentzel A."/>
        </authorList>
    </citation>
    <scope>NUCLEOTIDE SEQUENCE</scope>
    <source>
        <strain evidence="12">P38-E01</strain>
    </source>
</reference>
<keyword evidence="4" id="KW-0677">Repeat</keyword>
<dbReference type="Pfam" id="PF02589">
    <property type="entry name" value="LUD_dom"/>
    <property type="match status" value="1"/>
</dbReference>
<dbReference type="EMBL" id="JAELVF020000004">
    <property type="protein sequence ID" value="MBU7600734.1"/>
    <property type="molecule type" value="Genomic_DNA"/>
</dbReference>
<dbReference type="GO" id="GO:0006089">
    <property type="term" value="P:lactate metabolic process"/>
    <property type="evidence" value="ECO:0007669"/>
    <property type="project" value="InterPro"/>
</dbReference>
<dbReference type="InterPro" id="IPR004452">
    <property type="entry name" value="LutB/LldF"/>
</dbReference>
<keyword evidence="1" id="KW-0813">Transport</keyword>
<keyword evidence="13" id="KW-1185">Reference proteome</keyword>
<evidence type="ECO:0000256" key="3">
    <source>
        <dbReference type="ARBA" id="ARBA00022723"/>
    </source>
</evidence>
<dbReference type="InterPro" id="IPR017896">
    <property type="entry name" value="4Fe4S_Fe-S-bd"/>
</dbReference>
<protein>
    <submittedName>
        <fullName evidence="12">Lactate utilization protein</fullName>
    </submittedName>
</protein>
<evidence type="ECO:0000256" key="1">
    <source>
        <dbReference type="ARBA" id="ARBA00022448"/>
    </source>
</evidence>
<evidence type="ECO:0000256" key="8">
    <source>
        <dbReference type="SAM" id="MobiDB-lite"/>
    </source>
</evidence>
<sequence>MSSTYLGMPAFPEAAAAATRDERLRANLRHATHTIRDRRAKAVAELEDWAELRAAGAALKNRVLRHLDHYLEQVEEKVTAAGGVVHWAADAAEANRIVTELVRATGEREVVKVKSMATQEIGLNEALEREGIRCYETDLAELIVQLGDDLPSHILVPAIHRNRSEIRDIFRERMASWGRAAPEGLTDSPAQLTDAARLHLREKFLRARVGISGANFLVADTGTAVVVESEGNGRMCLTLPETLISVVGIEKIVPSRRDLEVYLQLLPRSSTAERMNPYTSMWTGTTDGDGPSTFHLVLLDNGRTDTLADPVGRQALRCIRCSACLNVCPVYERAGGHAYGSPYPGPIGAILTPQLRGTSTALDASLPYASSLCGACYEVCPVAIDIPEVLLHLRERVVQGGRVTVRGRRRTVRPARGHTSERAVLRAAQWVLDRPGALRAAQRLASRTRGLHPRRLPGPGRAWTDSRELPRVPSEPFRDWWRRTRGGAQESPGRGSRAGTSGASGDDRGQEER</sequence>
<dbReference type="InterPro" id="IPR024185">
    <property type="entry name" value="FTHF_cligase-like_sf"/>
</dbReference>
<proteinExistence type="predicted"/>
<dbReference type="PANTHER" id="PTHR47153">
    <property type="entry name" value="LACTATE UTILIZATION PROTEIN B"/>
    <property type="match status" value="1"/>
</dbReference>
<keyword evidence="3" id="KW-0479">Metal-binding</keyword>
<evidence type="ECO:0000256" key="7">
    <source>
        <dbReference type="ARBA" id="ARBA00023014"/>
    </source>
</evidence>
<dbReference type="AlphaFoldDB" id="A0A949JL05"/>
<dbReference type="Pfam" id="PF11870">
    <property type="entry name" value="LutB_C"/>
    <property type="match status" value="1"/>
</dbReference>
<dbReference type="InterPro" id="IPR009051">
    <property type="entry name" value="Helical_ferredxn"/>
</dbReference>
<evidence type="ECO:0000256" key="4">
    <source>
        <dbReference type="ARBA" id="ARBA00022737"/>
    </source>
</evidence>
<dbReference type="Gene3D" id="3.40.50.10420">
    <property type="entry name" value="NagB/RpiA/CoA transferase-like"/>
    <property type="match status" value="1"/>
</dbReference>
<dbReference type="PANTHER" id="PTHR47153:SF2">
    <property type="entry name" value="LACTATE UTILIZATION PROTEIN B"/>
    <property type="match status" value="1"/>
</dbReference>
<evidence type="ECO:0000313" key="13">
    <source>
        <dbReference type="Proteomes" id="UP000694501"/>
    </source>
</evidence>
<evidence type="ECO:0000256" key="5">
    <source>
        <dbReference type="ARBA" id="ARBA00022982"/>
    </source>
</evidence>
<feature type="domain" description="LUD" evidence="9">
    <location>
        <begin position="71"/>
        <end position="285"/>
    </location>
</feature>
<feature type="compositionally biased region" description="Basic and acidic residues" evidence="8">
    <location>
        <begin position="464"/>
        <end position="482"/>
    </location>
</feature>